<keyword evidence="5" id="KW-0255">Endonuclease</keyword>
<dbReference type="Proteomes" id="UP001595462">
    <property type="component" value="Unassembled WGS sequence"/>
</dbReference>
<evidence type="ECO:0000259" key="4">
    <source>
        <dbReference type="Pfam" id="PF01420"/>
    </source>
</evidence>
<feature type="domain" description="Type I restriction modification DNA specificity" evidence="4">
    <location>
        <begin position="19"/>
        <end position="168"/>
    </location>
</feature>
<accession>A0ABV7EMZ0</accession>
<evidence type="ECO:0000256" key="2">
    <source>
        <dbReference type="ARBA" id="ARBA00022747"/>
    </source>
</evidence>
<dbReference type="PANTHER" id="PTHR30408:SF13">
    <property type="entry name" value="TYPE I RESTRICTION ENZYME HINDI SPECIFICITY SUBUNIT"/>
    <property type="match status" value="1"/>
</dbReference>
<sequence>MNVAANIEGWSHQKIWTSFDIVNGATPASGTLHFWDGDISWVGPADLGKLKSREVFFGERNLTLSGYKSCGTSLVPSGTIILSSRAPIGHVAVAGKELCFNQGCKGLRLKPQMEQSFSYWLVLSLKVRLEAAGQGTTFVELSRNKLKDIDFLLPPLPEQRAIAAFLDGKCATIDEAVRIKQEQITLLQERRQILIQQAVTRGLNPDAPLKDSGIDWIGQIPAHWEVRKVKQIFRLVADASEKNNCHELLSIYTDIGVRPRKDLEERGNKASTTDGYWLVKKGDFIVNKLLAWMGAIGLSEYEGVTSPAYDILRRHVPVSGQFYHRLFRSKSFSLEIKRFSRGIMEMRLRIYFDKLGVMEVPYPPVNEQNKIVAYLEKHEQTIDTAISLKRDQIATIKEYKTSLINAAVTGKIKVV</sequence>
<evidence type="ECO:0000313" key="5">
    <source>
        <dbReference type="EMBL" id="MFC3104108.1"/>
    </source>
</evidence>
<comment type="similarity">
    <text evidence="1">Belongs to the type-I restriction system S methylase family.</text>
</comment>
<dbReference type="Pfam" id="PF01420">
    <property type="entry name" value="Methylase_S"/>
    <property type="match status" value="1"/>
</dbReference>
<dbReference type="Gene3D" id="3.90.220.20">
    <property type="entry name" value="DNA methylase specificity domains"/>
    <property type="match status" value="2"/>
</dbReference>
<dbReference type="EMBL" id="JBHRSS010000003">
    <property type="protein sequence ID" value="MFC3104108.1"/>
    <property type="molecule type" value="Genomic_DNA"/>
</dbReference>
<dbReference type="Gene3D" id="1.10.287.1120">
    <property type="entry name" value="Bipartite methylase S protein"/>
    <property type="match status" value="1"/>
</dbReference>
<keyword evidence="5" id="KW-0540">Nuclease</keyword>
<dbReference type="InterPro" id="IPR000055">
    <property type="entry name" value="Restrct_endonuc_typeI_TRD"/>
</dbReference>
<dbReference type="PANTHER" id="PTHR30408">
    <property type="entry name" value="TYPE-1 RESTRICTION ENZYME ECOKI SPECIFICITY PROTEIN"/>
    <property type="match status" value="1"/>
</dbReference>
<evidence type="ECO:0000313" key="6">
    <source>
        <dbReference type="Proteomes" id="UP001595462"/>
    </source>
</evidence>
<keyword evidence="5" id="KW-0378">Hydrolase</keyword>
<dbReference type="GO" id="GO:0016787">
    <property type="term" value="F:hydrolase activity"/>
    <property type="evidence" value="ECO:0007669"/>
    <property type="project" value="UniProtKB-KW"/>
</dbReference>
<comment type="caution">
    <text evidence="5">The sequence shown here is derived from an EMBL/GenBank/DDBJ whole genome shotgun (WGS) entry which is preliminary data.</text>
</comment>
<dbReference type="SUPFAM" id="SSF116734">
    <property type="entry name" value="DNA methylase specificity domain"/>
    <property type="match status" value="2"/>
</dbReference>
<keyword evidence="6" id="KW-1185">Reference proteome</keyword>
<dbReference type="EC" id="3.1.21.-" evidence="5"/>
<reference evidence="6" key="1">
    <citation type="journal article" date="2019" name="Int. J. Syst. Evol. Microbiol.">
        <title>The Global Catalogue of Microorganisms (GCM) 10K type strain sequencing project: providing services to taxonomists for standard genome sequencing and annotation.</title>
        <authorList>
            <consortium name="The Broad Institute Genomics Platform"/>
            <consortium name="The Broad Institute Genome Sequencing Center for Infectious Disease"/>
            <person name="Wu L."/>
            <person name="Ma J."/>
        </authorList>
    </citation>
    <scope>NUCLEOTIDE SEQUENCE [LARGE SCALE GENOMIC DNA]</scope>
    <source>
        <strain evidence="6">KCTC 52640</strain>
    </source>
</reference>
<keyword evidence="2" id="KW-0680">Restriction system</keyword>
<dbReference type="RefSeq" id="WP_380688770.1">
    <property type="nucleotide sequence ID" value="NZ_JBHRSS010000003.1"/>
</dbReference>
<dbReference type="InterPro" id="IPR044946">
    <property type="entry name" value="Restrct_endonuc_typeI_TRD_sf"/>
</dbReference>
<name>A0ABV7EMZ0_9GAMM</name>
<proteinExistence type="inferred from homology"/>
<dbReference type="CDD" id="cd17279">
    <property type="entry name" value="RMtype1_S_BmuCF2ORF3362P_TRD1-CR1_like"/>
    <property type="match status" value="1"/>
</dbReference>
<evidence type="ECO:0000256" key="1">
    <source>
        <dbReference type="ARBA" id="ARBA00010923"/>
    </source>
</evidence>
<dbReference type="InterPro" id="IPR052021">
    <property type="entry name" value="Type-I_RS_S_subunit"/>
</dbReference>
<evidence type="ECO:0000256" key="3">
    <source>
        <dbReference type="ARBA" id="ARBA00023125"/>
    </source>
</evidence>
<gene>
    <name evidence="5" type="ORF">ACFOSU_09400</name>
</gene>
<organism evidence="5 6">
    <name type="scientific">Salinisphaera aquimarina</name>
    <dbReference type="NCBI Taxonomy" id="2094031"/>
    <lineage>
        <taxon>Bacteria</taxon>
        <taxon>Pseudomonadati</taxon>
        <taxon>Pseudomonadota</taxon>
        <taxon>Gammaproteobacteria</taxon>
        <taxon>Salinisphaerales</taxon>
        <taxon>Salinisphaeraceae</taxon>
        <taxon>Salinisphaera</taxon>
    </lineage>
</organism>
<dbReference type="GO" id="GO:0004519">
    <property type="term" value="F:endonuclease activity"/>
    <property type="evidence" value="ECO:0007669"/>
    <property type="project" value="UniProtKB-KW"/>
</dbReference>
<keyword evidence="3" id="KW-0238">DNA-binding</keyword>
<protein>
    <submittedName>
        <fullName evidence="5">Restriction endonuclease subunit S</fullName>
        <ecNumber evidence="5">3.1.21.-</ecNumber>
    </submittedName>
</protein>